<dbReference type="OrthoDB" id="2147227at2759"/>
<proteinExistence type="predicted"/>
<organism evidence="1 2">
    <name type="scientific">Phytophthora cactorum</name>
    <dbReference type="NCBI Taxonomy" id="29920"/>
    <lineage>
        <taxon>Eukaryota</taxon>
        <taxon>Sar</taxon>
        <taxon>Stramenopiles</taxon>
        <taxon>Oomycota</taxon>
        <taxon>Peronosporomycetes</taxon>
        <taxon>Peronosporales</taxon>
        <taxon>Peronosporaceae</taxon>
        <taxon>Phytophthora</taxon>
    </lineage>
</organism>
<comment type="caution">
    <text evidence="1">The sequence shown here is derived from an EMBL/GenBank/DDBJ whole genome shotgun (WGS) entry which is preliminary data.</text>
</comment>
<evidence type="ECO:0000313" key="1">
    <source>
        <dbReference type="EMBL" id="KAG6957680.1"/>
    </source>
</evidence>
<dbReference type="AlphaFoldDB" id="A0A8T1UA50"/>
<protein>
    <submittedName>
        <fullName evidence="1">Uncharacterized protein</fullName>
    </submittedName>
</protein>
<name>A0A8T1UA50_9STRA</name>
<sequence>MNWYMHVRWTYHRRSSEIIRDEDLHTVLYSKVARRHLVIIDGDISISGEHQQVNAGRGLSFDYLRSDTVERFTVSYWTLEEYQAAVKNDEFFDSVAEKLDTSERLINGKVLDGGDAENEPRREAMIEAKYYYADGSSRYMCFSDKESVVQRIKRSVDTVPASTEGLQATFPISKTLNRTQLVVAMLLFYLVCAAGKMRLKRQQILSGKEATQWQIRGRSM</sequence>
<accession>A0A8T1UA50</accession>
<evidence type="ECO:0000313" key="2">
    <source>
        <dbReference type="Proteomes" id="UP000688947"/>
    </source>
</evidence>
<dbReference type="Proteomes" id="UP000688947">
    <property type="component" value="Unassembled WGS sequence"/>
</dbReference>
<reference evidence="1" key="1">
    <citation type="submission" date="2021-01" db="EMBL/GenBank/DDBJ databases">
        <title>Phytophthora aleatoria, a newly-described species from Pinus radiata is distinct from Phytophthora cactorum isolates based on comparative genomics.</title>
        <authorList>
            <person name="Mcdougal R."/>
            <person name="Panda P."/>
            <person name="Williams N."/>
            <person name="Studholme D.J."/>
        </authorList>
    </citation>
    <scope>NUCLEOTIDE SEQUENCE</scope>
    <source>
        <strain evidence="1">NZFS 3830</strain>
    </source>
</reference>
<dbReference type="EMBL" id="JAENGZ010000529">
    <property type="protein sequence ID" value="KAG6957680.1"/>
    <property type="molecule type" value="Genomic_DNA"/>
</dbReference>
<gene>
    <name evidence="1" type="ORF">JG687_00009836</name>
</gene>